<proteinExistence type="predicted"/>
<feature type="signal peptide" evidence="2">
    <location>
        <begin position="1"/>
        <end position="21"/>
    </location>
</feature>
<feature type="compositionally biased region" description="Basic and acidic residues" evidence="1">
    <location>
        <begin position="369"/>
        <end position="381"/>
    </location>
</feature>
<evidence type="ECO:0000256" key="1">
    <source>
        <dbReference type="SAM" id="MobiDB-lite"/>
    </source>
</evidence>
<sequence length="422" mass="43905">MRAAEAFLALAVCVASRAALGAIDKTGIGSAEAGKLCGLSGALKATARRALEEAAALRGKVAAAAQAMEAAEEALSEAGLKADTKGSALLDDMLRVTLDNGTKTGRTALIAQLALHAQETAADLARRATNTAGKIDQWVNTAFSIISKRGANGRVCINDAGSDGAVTSGNTLMSSNGNALETPNAETASTKPIPAACRNGWPNAASDWKQIEQKLQTGTSDVFKDITIGTPTNTGLDNMCILTTKPDTSHPGTYRQTTVAGIWTTQEDVATNPVLEYTAQEEMSALKALATQMASSPGEQAAAVTWSKACTWKEHNLCTAEGKQQAMESIERTVATLAAEKRRVATRTKRSTQEASAQAAAGTEEKEETDAKSTSDPKEATSEGGAQVTTKEAGHRAEHTGRAQTHLHAWLGAAALAWAAEN</sequence>
<accession>F9WM02</accession>
<feature type="region of interest" description="Disordered" evidence="1">
    <location>
        <begin position="341"/>
        <end position="402"/>
    </location>
</feature>
<feature type="chain" id="PRO_5003390603" evidence="2">
    <location>
        <begin position="22"/>
        <end position="422"/>
    </location>
</feature>
<dbReference type="VEuPathDB" id="TriTrypDB:TvY486_0012450"/>
<evidence type="ECO:0000313" key="4">
    <source>
        <dbReference type="Proteomes" id="UP000009027"/>
    </source>
</evidence>
<keyword evidence="2" id="KW-0732">Signal</keyword>
<feature type="compositionally biased region" description="Basic and acidic residues" evidence="1">
    <location>
        <begin position="392"/>
        <end position="401"/>
    </location>
</feature>
<gene>
    <name evidence="3" type="ORF">TvY486_0012450</name>
</gene>
<keyword evidence="4" id="KW-1185">Reference proteome</keyword>
<evidence type="ECO:0000313" key="3">
    <source>
        <dbReference type="EMBL" id="CCD18550.1"/>
    </source>
</evidence>
<reference evidence="3 4" key="1">
    <citation type="journal article" date="2012" name="Proc. Natl. Acad. Sci. U.S.A.">
        <title>Antigenic diversity is generated by distinct evolutionary mechanisms in African trypanosome species.</title>
        <authorList>
            <person name="Jackson A.P."/>
            <person name="Berry A."/>
            <person name="Aslett M."/>
            <person name="Allison H.C."/>
            <person name="Burton P."/>
            <person name="Vavrova-Anderson J."/>
            <person name="Brown R."/>
            <person name="Browne H."/>
            <person name="Corton N."/>
            <person name="Hauser H."/>
            <person name="Gamble J."/>
            <person name="Gilderthorp R."/>
            <person name="Marcello L."/>
            <person name="McQuillan J."/>
            <person name="Otto T.D."/>
            <person name="Quail M.A."/>
            <person name="Sanders M.J."/>
            <person name="van Tonder A."/>
            <person name="Ginger M.L."/>
            <person name="Field M.C."/>
            <person name="Barry J.D."/>
            <person name="Hertz-Fowler C."/>
            <person name="Berriman M."/>
        </authorList>
    </citation>
    <scope>NUCLEOTIDE SEQUENCE</scope>
    <source>
        <strain evidence="3 4">Y486</strain>
    </source>
</reference>
<evidence type="ECO:0000256" key="2">
    <source>
        <dbReference type="SAM" id="SignalP"/>
    </source>
</evidence>
<dbReference type="AlphaFoldDB" id="F9WM02"/>
<dbReference type="EMBL" id="CAEX01001382">
    <property type="protein sequence ID" value="CCD18550.1"/>
    <property type="molecule type" value="Genomic_DNA"/>
</dbReference>
<dbReference type="Proteomes" id="UP000009027">
    <property type="component" value="Unassembled WGS sequence"/>
</dbReference>
<organism evidence="3 4">
    <name type="scientific">Trypanosoma vivax (strain Y486)</name>
    <dbReference type="NCBI Taxonomy" id="1055687"/>
    <lineage>
        <taxon>Eukaryota</taxon>
        <taxon>Discoba</taxon>
        <taxon>Euglenozoa</taxon>
        <taxon>Kinetoplastea</taxon>
        <taxon>Metakinetoplastina</taxon>
        <taxon>Trypanosomatida</taxon>
        <taxon>Trypanosomatidae</taxon>
        <taxon>Trypanosoma</taxon>
        <taxon>Duttonella</taxon>
    </lineage>
</organism>
<name>F9WM02_TRYVY</name>
<protein>
    <submittedName>
        <fullName evidence="3">Uncharacterized protein</fullName>
    </submittedName>
</protein>